<evidence type="ECO:0000313" key="3">
    <source>
        <dbReference type="Proteomes" id="UP000184241"/>
    </source>
</evidence>
<name>A0A1M5TZ92_9CLOT</name>
<organism evidence="2 3">
    <name type="scientific">Clostridium intestinale DSM 6191</name>
    <dbReference type="NCBI Taxonomy" id="1121320"/>
    <lineage>
        <taxon>Bacteria</taxon>
        <taxon>Bacillati</taxon>
        <taxon>Bacillota</taxon>
        <taxon>Clostridia</taxon>
        <taxon>Eubacteriales</taxon>
        <taxon>Clostridiaceae</taxon>
        <taxon>Clostridium</taxon>
    </lineage>
</organism>
<proteinExistence type="predicted"/>
<evidence type="ECO:0000259" key="1">
    <source>
        <dbReference type="Pfam" id="PF22481"/>
    </source>
</evidence>
<dbReference type="Proteomes" id="UP000184241">
    <property type="component" value="Unassembled WGS sequence"/>
</dbReference>
<dbReference type="RefSeq" id="WP_073016076.1">
    <property type="nucleotide sequence ID" value="NZ_FQXU01000003.1"/>
</dbReference>
<dbReference type="InterPro" id="IPR054254">
    <property type="entry name" value="DUF6985"/>
</dbReference>
<gene>
    <name evidence="2" type="ORF">SAMN02745941_00357</name>
</gene>
<protein>
    <recommendedName>
        <fullName evidence="1">DUF6985 domain-containing protein</fullName>
    </recommendedName>
</protein>
<accession>A0A1M5TZ92</accession>
<dbReference type="AlphaFoldDB" id="A0A1M5TZ92"/>
<evidence type="ECO:0000313" key="2">
    <source>
        <dbReference type="EMBL" id="SHH55930.1"/>
    </source>
</evidence>
<dbReference type="Pfam" id="PF22481">
    <property type="entry name" value="DUF6985"/>
    <property type="match status" value="1"/>
</dbReference>
<feature type="domain" description="DUF6985" evidence="1">
    <location>
        <begin position="16"/>
        <end position="145"/>
    </location>
</feature>
<reference evidence="2 3" key="1">
    <citation type="submission" date="2016-11" db="EMBL/GenBank/DDBJ databases">
        <authorList>
            <person name="Jaros S."/>
            <person name="Januszkiewicz K."/>
            <person name="Wedrychowicz H."/>
        </authorList>
    </citation>
    <scope>NUCLEOTIDE SEQUENCE [LARGE SCALE GENOMIC DNA]</scope>
    <source>
        <strain evidence="2 3">DSM 6191</strain>
    </source>
</reference>
<sequence>MLNNGLLNPKDFGIDEDGCDDIEKGMEACERLMDRWTPELEAQMLKAFIKLYYDDMYEQWGPDDEEESKEYWQEIKSPADLIKYTGTDVNLYALEDGVYGKSETDNNKYESKNIDVCVILSLSCPWDEEHGWAAVFVDEKFVKVDRDIVDCVYLD</sequence>
<dbReference type="EMBL" id="FQXU01000003">
    <property type="protein sequence ID" value="SHH55930.1"/>
    <property type="molecule type" value="Genomic_DNA"/>
</dbReference>